<gene>
    <name evidence="3" type="ORF">TVAG_157230</name>
</gene>
<dbReference type="RefSeq" id="XP_001322869.1">
    <property type="nucleotide sequence ID" value="XM_001322834.1"/>
</dbReference>
<dbReference type="SMR" id="A2E9J5"/>
<evidence type="ECO:0000256" key="1">
    <source>
        <dbReference type="SAM" id="Phobius"/>
    </source>
</evidence>
<dbReference type="EMBL" id="DS113334">
    <property type="protein sequence ID" value="EAY10646.1"/>
    <property type="molecule type" value="Genomic_DNA"/>
</dbReference>
<accession>A2E9J5</accession>
<sequence length="369" mass="43257">MFLFLSFASSLDWWEFELEKFDEMVANSTSRPIFALMYADWCPMCHGKKEAFREFYNKQKKSTNITFTLINCLDRGWCATKGAFSIPYWFVINGNDPFKWDHTNSPDPREWQRLVDEASQGPVIEIQSGGHGNRIVNTMHGASYFHLVIQKDHHEILDKFTKLAQIYSQIGCKFTVRYKQMTKPSLRVYRSPFCMYKIKGDIGNFDWFITTNKYSYLHYYSANETALMNTTKPRALYFVDHLIVQNQFNSFVNITRDYCGKIEFGLGNYMTSELLIKAGLSDNDIPLMLIHSNSQNCDLYYKRLLLDGQRLRYFDHIINNQTCESFKEGYIKKRDPSRILFYFIVIIGTAALAALFVEVRRLLISLKME</sequence>
<organism evidence="3 4">
    <name type="scientific">Trichomonas vaginalis (strain ATCC PRA-98 / G3)</name>
    <dbReference type="NCBI Taxonomy" id="412133"/>
    <lineage>
        <taxon>Eukaryota</taxon>
        <taxon>Metamonada</taxon>
        <taxon>Parabasalia</taxon>
        <taxon>Trichomonadida</taxon>
        <taxon>Trichomonadidae</taxon>
        <taxon>Trichomonas</taxon>
    </lineage>
</organism>
<evidence type="ECO:0000313" key="4">
    <source>
        <dbReference type="Proteomes" id="UP000001542"/>
    </source>
</evidence>
<dbReference type="InterPro" id="IPR036249">
    <property type="entry name" value="Thioredoxin-like_sf"/>
</dbReference>
<dbReference type="InParanoid" id="A2E9J5"/>
<dbReference type="AlphaFoldDB" id="A2E9J5"/>
<feature type="transmembrane region" description="Helical" evidence="1">
    <location>
        <begin position="339"/>
        <end position="359"/>
    </location>
</feature>
<dbReference type="KEGG" id="tva:4768575"/>
<proteinExistence type="predicted"/>
<name>A2E9J5_TRIV3</name>
<keyword evidence="1" id="KW-1133">Transmembrane helix</keyword>
<keyword evidence="1" id="KW-0812">Transmembrane</keyword>
<keyword evidence="4" id="KW-1185">Reference proteome</keyword>
<reference evidence="3" key="1">
    <citation type="submission" date="2006-10" db="EMBL/GenBank/DDBJ databases">
        <authorList>
            <person name="Amadeo P."/>
            <person name="Zhao Q."/>
            <person name="Wortman J."/>
            <person name="Fraser-Liggett C."/>
            <person name="Carlton J."/>
        </authorList>
    </citation>
    <scope>NUCLEOTIDE SEQUENCE</scope>
    <source>
        <strain evidence="3">G3</strain>
    </source>
</reference>
<protein>
    <recommendedName>
        <fullName evidence="2">Thioredoxin domain-containing protein</fullName>
    </recommendedName>
</protein>
<evidence type="ECO:0000313" key="3">
    <source>
        <dbReference type="EMBL" id="EAY10646.1"/>
    </source>
</evidence>
<keyword evidence="1" id="KW-0472">Membrane</keyword>
<reference evidence="3" key="2">
    <citation type="journal article" date="2007" name="Science">
        <title>Draft genome sequence of the sexually transmitted pathogen Trichomonas vaginalis.</title>
        <authorList>
            <person name="Carlton J.M."/>
            <person name="Hirt R.P."/>
            <person name="Silva J.C."/>
            <person name="Delcher A.L."/>
            <person name="Schatz M."/>
            <person name="Zhao Q."/>
            <person name="Wortman J.R."/>
            <person name="Bidwell S.L."/>
            <person name="Alsmark U.C.M."/>
            <person name="Besteiro S."/>
            <person name="Sicheritz-Ponten T."/>
            <person name="Noel C.J."/>
            <person name="Dacks J.B."/>
            <person name="Foster P.G."/>
            <person name="Simillion C."/>
            <person name="Van de Peer Y."/>
            <person name="Miranda-Saavedra D."/>
            <person name="Barton G.J."/>
            <person name="Westrop G.D."/>
            <person name="Mueller S."/>
            <person name="Dessi D."/>
            <person name="Fiori P.L."/>
            <person name="Ren Q."/>
            <person name="Paulsen I."/>
            <person name="Zhang H."/>
            <person name="Bastida-Corcuera F.D."/>
            <person name="Simoes-Barbosa A."/>
            <person name="Brown M.T."/>
            <person name="Hayes R.D."/>
            <person name="Mukherjee M."/>
            <person name="Okumura C.Y."/>
            <person name="Schneider R."/>
            <person name="Smith A.J."/>
            <person name="Vanacova S."/>
            <person name="Villalvazo M."/>
            <person name="Haas B.J."/>
            <person name="Pertea M."/>
            <person name="Feldblyum T.V."/>
            <person name="Utterback T.R."/>
            <person name="Shu C.L."/>
            <person name="Osoegawa K."/>
            <person name="de Jong P.J."/>
            <person name="Hrdy I."/>
            <person name="Horvathova L."/>
            <person name="Zubacova Z."/>
            <person name="Dolezal P."/>
            <person name="Malik S.B."/>
            <person name="Logsdon J.M. Jr."/>
            <person name="Henze K."/>
            <person name="Gupta A."/>
            <person name="Wang C.C."/>
            <person name="Dunne R.L."/>
            <person name="Upcroft J.A."/>
            <person name="Upcroft P."/>
            <person name="White O."/>
            <person name="Salzberg S.L."/>
            <person name="Tang P."/>
            <person name="Chiu C.-H."/>
            <person name="Lee Y.-S."/>
            <person name="Embley T.M."/>
            <person name="Coombs G.H."/>
            <person name="Mottram J.C."/>
            <person name="Tachezy J."/>
            <person name="Fraser-Liggett C.M."/>
            <person name="Johnson P.J."/>
        </authorList>
    </citation>
    <scope>NUCLEOTIDE SEQUENCE [LARGE SCALE GENOMIC DNA]</scope>
    <source>
        <strain evidence="3">G3</strain>
    </source>
</reference>
<dbReference type="InterPro" id="IPR013766">
    <property type="entry name" value="Thioredoxin_domain"/>
</dbReference>
<dbReference type="Proteomes" id="UP000001542">
    <property type="component" value="Unassembled WGS sequence"/>
</dbReference>
<dbReference type="VEuPathDB" id="TrichDB:TVAG_157230"/>
<dbReference type="SUPFAM" id="SSF52833">
    <property type="entry name" value="Thioredoxin-like"/>
    <property type="match status" value="1"/>
</dbReference>
<dbReference type="VEuPathDB" id="TrichDB:TVAGG3_0746620"/>
<feature type="domain" description="Thioredoxin" evidence="2">
    <location>
        <begin position="1"/>
        <end position="120"/>
    </location>
</feature>
<evidence type="ECO:0000259" key="2">
    <source>
        <dbReference type="PROSITE" id="PS51352"/>
    </source>
</evidence>
<dbReference type="PROSITE" id="PS51352">
    <property type="entry name" value="THIOREDOXIN_2"/>
    <property type="match status" value="1"/>
</dbReference>
<dbReference type="Gene3D" id="3.40.30.10">
    <property type="entry name" value="Glutaredoxin"/>
    <property type="match status" value="1"/>
</dbReference>